<dbReference type="EMBL" id="FOYP01000001">
    <property type="protein sequence ID" value="SFR39615.1"/>
    <property type="molecule type" value="Genomic_DNA"/>
</dbReference>
<evidence type="ECO:0000313" key="1">
    <source>
        <dbReference type="EMBL" id="SFR39615.1"/>
    </source>
</evidence>
<dbReference type="PANTHER" id="PTHR38009:SF1">
    <property type="entry name" value="CONSERVED HYPOTHETICAL PHAGE TAIL PROTEIN"/>
    <property type="match status" value="1"/>
</dbReference>
<dbReference type="Proteomes" id="UP000199478">
    <property type="component" value="Unassembled WGS sequence"/>
</dbReference>
<dbReference type="OrthoDB" id="9790161at2"/>
<dbReference type="Pfam" id="PF06841">
    <property type="entry name" value="Phage_T4_gp19"/>
    <property type="match status" value="1"/>
</dbReference>
<protein>
    <submittedName>
        <fullName evidence="1">Conserved hypothetical phage tail region protein</fullName>
    </submittedName>
</protein>
<keyword evidence="2" id="KW-1185">Reference proteome</keyword>
<gene>
    <name evidence="1" type="ORF">SAMN04488005_1389</name>
</gene>
<dbReference type="NCBIfam" id="TIGR02241">
    <property type="entry name" value="conserved hypothetical phage tail region protein"/>
    <property type="match status" value="1"/>
</dbReference>
<name>A0A1I6GBP7_9RHOB</name>
<dbReference type="InterPro" id="IPR011747">
    <property type="entry name" value="CHP02241"/>
</dbReference>
<evidence type="ECO:0000313" key="2">
    <source>
        <dbReference type="Proteomes" id="UP000199478"/>
    </source>
</evidence>
<dbReference type="InterPro" id="IPR010667">
    <property type="entry name" value="Phage_T4_Gp19"/>
</dbReference>
<accession>A0A1I6GBP7</accession>
<dbReference type="AlphaFoldDB" id="A0A1I6GBP7"/>
<organism evidence="1 2">
    <name type="scientific">Yoonia tamlensis</name>
    <dbReference type="NCBI Taxonomy" id="390270"/>
    <lineage>
        <taxon>Bacteria</taxon>
        <taxon>Pseudomonadati</taxon>
        <taxon>Pseudomonadota</taxon>
        <taxon>Alphaproteobacteria</taxon>
        <taxon>Rhodobacterales</taxon>
        <taxon>Paracoccaceae</taxon>
        <taxon>Yoonia</taxon>
    </lineage>
</organism>
<dbReference type="STRING" id="390270.SAMN04488005_1389"/>
<proteinExistence type="predicted"/>
<reference evidence="2" key="1">
    <citation type="submission" date="2016-10" db="EMBL/GenBank/DDBJ databases">
        <authorList>
            <person name="Varghese N."/>
            <person name="Submissions S."/>
        </authorList>
    </citation>
    <scope>NUCLEOTIDE SEQUENCE [LARGE SCALE GENOMIC DNA]</scope>
    <source>
        <strain evidence="2">DSM 26879</strain>
    </source>
</reference>
<sequence length="152" mass="16872">MADDGSAQTQAIWPLPKFHFQVKWDDTELAFQEVSGLDIETQPLEYRAGNNPVFSTIKMPGMLKTGNITMKKGVFVKDNAIWDWFAEIKMNTITRKALTISLLDEAGAPTMVWKVQNAFPVKVSGTDLKAEGNEVAVESIEIAHEGFVIENA</sequence>
<dbReference type="PANTHER" id="PTHR38009">
    <property type="entry name" value="CONSERVED HYPOTHETICAL PHAGE TAIL PROTEIN"/>
    <property type="match status" value="1"/>
</dbReference>
<dbReference type="GO" id="GO:0005198">
    <property type="term" value="F:structural molecule activity"/>
    <property type="evidence" value="ECO:0007669"/>
    <property type="project" value="InterPro"/>
</dbReference>
<dbReference type="RefSeq" id="WP_090198084.1">
    <property type="nucleotide sequence ID" value="NZ_FOYP01000001.1"/>
</dbReference>